<evidence type="ECO:0000259" key="1">
    <source>
        <dbReference type="Pfam" id="PF09836"/>
    </source>
</evidence>
<evidence type="ECO:0000313" key="2">
    <source>
        <dbReference type="EMBL" id="KTD73837.1"/>
    </source>
</evidence>
<proteinExistence type="predicted"/>
<accession>A0A0W0ZXF7</accession>
<protein>
    <recommendedName>
        <fullName evidence="1">Putative DNA-binding domain-containing protein</fullName>
    </recommendedName>
</protein>
<dbReference type="OrthoDB" id="4146344at2"/>
<evidence type="ECO:0000313" key="3">
    <source>
        <dbReference type="Proteomes" id="UP000054693"/>
    </source>
</evidence>
<dbReference type="Gene3D" id="1.10.150.690">
    <property type="entry name" value="DUF2063"/>
    <property type="match status" value="1"/>
</dbReference>
<dbReference type="InterPro" id="IPR018640">
    <property type="entry name" value="DUF2063"/>
</dbReference>
<keyword evidence="3" id="KW-1185">Reference proteome</keyword>
<dbReference type="EMBL" id="LNZA01000001">
    <property type="protein sequence ID" value="KTD73837.1"/>
    <property type="molecule type" value="Genomic_DNA"/>
</dbReference>
<feature type="domain" description="Putative DNA-binding" evidence="1">
    <location>
        <begin position="14"/>
        <end position="108"/>
    </location>
</feature>
<reference evidence="2 3" key="1">
    <citation type="submission" date="2015-11" db="EMBL/GenBank/DDBJ databases">
        <title>Genomic analysis of 38 Legionella species identifies large and diverse effector repertoires.</title>
        <authorList>
            <person name="Burstein D."/>
            <person name="Amaro F."/>
            <person name="Zusman T."/>
            <person name="Lifshitz Z."/>
            <person name="Cohen O."/>
            <person name="Gilbert J.A."/>
            <person name="Pupko T."/>
            <person name="Shuman H.A."/>
            <person name="Segal G."/>
        </authorList>
    </citation>
    <scope>NUCLEOTIDE SEQUENCE [LARGE SCALE GENOMIC DNA]</scope>
    <source>
        <strain evidence="2 3">ATCC 49180</strain>
    </source>
</reference>
<dbReference type="RefSeq" id="WP_058520834.1">
    <property type="nucleotide sequence ID" value="NZ_CAAAIP010000001.1"/>
</dbReference>
<sequence>MKQKNQLITPTIQQIQEAFLKGVFNKQDVAIQEQFCQNEIAPEFRFSVYRNTILQNLRNSLEVTFPSTWKLVGKVCADALALAFVQDHSNLPTTNCLDDWGEKFPAFLQNNEAVKHLLYLKDIAEIEWLRHLSYCSQDYLVLDSRILQKHLNNSVDKLCLIFNPSVFLYSSPYYLKNIFELIENPVEIDFINFQHLPSYVVIVRQKNQVLTHWITKDLFTFLSYLKDKVTLEQSYENTLENNPDFDLFSGLQFLLKNELLEYCSIYPLPQGHGSDCS</sequence>
<gene>
    <name evidence="2" type="ORF">Ltuc_1684</name>
</gene>
<dbReference type="Pfam" id="PF09836">
    <property type="entry name" value="DUF2063"/>
    <property type="match status" value="1"/>
</dbReference>
<dbReference type="Proteomes" id="UP000054693">
    <property type="component" value="Unassembled WGS sequence"/>
</dbReference>
<dbReference type="STRING" id="40335.Ltuc_1684"/>
<comment type="caution">
    <text evidence="2">The sequence shown here is derived from an EMBL/GenBank/DDBJ whole genome shotgun (WGS) entry which is preliminary data.</text>
</comment>
<name>A0A0W0ZXF7_9GAMM</name>
<dbReference type="InterPro" id="IPR044922">
    <property type="entry name" value="DUF2063_N_sf"/>
</dbReference>
<organism evidence="2 3">
    <name type="scientific">Legionella tucsonensis</name>
    <dbReference type="NCBI Taxonomy" id="40335"/>
    <lineage>
        <taxon>Bacteria</taxon>
        <taxon>Pseudomonadati</taxon>
        <taxon>Pseudomonadota</taxon>
        <taxon>Gammaproteobacteria</taxon>
        <taxon>Legionellales</taxon>
        <taxon>Legionellaceae</taxon>
        <taxon>Legionella</taxon>
    </lineage>
</organism>
<dbReference type="PATRIC" id="fig|40335.7.peg.1787"/>
<dbReference type="AlphaFoldDB" id="A0A0W0ZXF7"/>